<accession>A0ABU8E1T7</accession>
<dbReference type="RefSeq" id="WP_336406332.1">
    <property type="nucleotide sequence ID" value="NZ_JBAPLU010000042.1"/>
</dbReference>
<sequence length="432" mass="43763">MPAAAATVSAFILLLTPGVANFVGGRGVASGLAFLLVLLGCCLAGPCLARGSGNMLLLSPGAIAWLAGKRLVHRGGTAFRASAGMVFAVLITTLFAASTPAATESLADARITGQQDGAAQAQIAFSSNEESNNLLTAVRSLSGISSATLVYVGDLQTSAGSGAVWIGNCPDIVTAARFSDVDCAGRPVLVASDVLAQLSSPSVEVNNLLSATVLPRFSLDPAGASPAAAFLSDGAGEIPPTSAVDRPVAIVSPSALDISLARLRPSMMLISYDSAQSLEAARTLISANVLGADTTTRETTFDGYSTDIRAFYRVVQIASLFVFALAACALALNVAAGVLERRQLFVVLRNGGIGTWALRRMIFIETVLPLVLTLPVVATLAALVGGLLASARSSASTWALVEPAALGLGVTAVVAGLALSGVRAARAPSLAD</sequence>
<dbReference type="EMBL" id="JBAPLU010000042">
    <property type="protein sequence ID" value="MEI4274217.1"/>
    <property type="molecule type" value="Genomic_DNA"/>
</dbReference>
<comment type="caution">
    <text evidence="2">The sequence shown here is derived from an EMBL/GenBank/DDBJ whole genome shotgun (WGS) entry which is preliminary data.</text>
</comment>
<keyword evidence="3" id="KW-1185">Reference proteome</keyword>
<evidence type="ECO:0000256" key="1">
    <source>
        <dbReference type="SAM" id="Phobius"/>
    </source>
</evidence>
<gene>
    <name evidence="2" type="ORF">TEK04_21035</name>
</gene>
<keyword evidence="1" id="KW-0472">Membrane</keyword>
<feature type="transmembrane region" description="Helical" evidence="1">
    <location>
        <begin position="317"/>
        <end position="339"/>
    </location>
</feature>
<evidence type="ECO:0000313" key="2">
    <source>
        <dbReference type="EMBL" id="MEI4274217.1"/>
    </source>
</evidence>
<feature type="transmembrane region" description="Helical" evidence="1">
    <location>
        <begin position="367"/>
        <end position="391"/>
    </location>
</feature>
<feature type="transmembrane region" description="Helical" evidence="1">
    <location>
        <begin position="30"/>
        <end position="49"/>
    </location>
</feature>
<evidence type="ECO:0008006" key="4">
    <source>
        <dbReference type="Google" id="ProtNLM"/>
    </source>
</evidence>
<protein>
    <recommendedName>
        <fullName evidence="4">FtsX-like permease family protein</fullName>
    </recommendedName>
</protein>
<keyword evidence="1" id="KW-1133">Transmembrane helix</keyword>
<evidence type="ECO:0000313" key="3">
    <source>
        <dbReference type="Proteomes" id="UP001361570"/>
    </source>
</evidence>
<dbReference type="Proteomes" id="UP001361570">
    <property type="component" value="Unassembled WGS sequence"/>
</dbReference>
<organism evidence="2 3">
    <name type="scientific">Klenkia sesuvii</name>
    <dbReference type="NCBI Taxonomy" id="3103137"/>
    <lineage>
        <taxon>Bacteria</taxon>
        <taxon>Bacillati</taxon>
        <taxon>Actinomycetota</taxon>
        <taxon>Actinomycetes</taxon>
        <taxon>Geodermatophilales</taxon>
        <taxon>Geodermatophilaceae</taxon>
        <taxon>Klenkia</taxon>
    </lineage>
</organism>
<keyword evidence="1" id="KW-0812">Transmembrane</keyword>
<feature type="transmembrane region" description="Helical" evidence="1">
    <location>
        <begin position="403"/>
        <end position="422"/>
    </location>
</feature>
<reference evidence="2 3" key="1">
    <citation type="submission" date="2024-03" db="EMBL/GenBank/DDBJ databases">
        <title>Draft genome sequence of Klenkia sp. LSe6-5.</title>
        <authorList>
            <person name="Duangmal K."/>
            <person name="Chantavorakit T."/>
        </authorList>
    </citation>
    <scope>NUCLEOTIDE SEQUENCE [LARGE SCALE GENOMIC DNA]</scope>
    <source>
        <strain evidence="2 3">LSe6-5</strain>
    </source>
</reference>
<name>A0ABU8E1T7_9ACTN</name>
<proteinExistence type="predicted"/>